<dbReference type="NCBIfam" id="TIGR02518">
    <property type="entry name" value="EutH_ACDH"/>
    <property type="match status" value="1"/>
</dbReference>
<gene>
    <name evidence="3" type="ORF">AB8B28_00190</name>
</gene>
<accession>A0AB39V4Q3</accession>
<dbReference type="InterPro" id="IPR016163">
    <property type="entry name" value="Ald_DH_C"/>
</dbReference>
<dbReference type="CDD" id="cd07122">
    <property type="entry name" value="ALDH_F20_ACDH"/>
    <property type="match status" value="1"/>
</dbReference>
<evidence type="ECO:0000259" key="2">
    <source>
        <dbReference type="Pfam" id="PF00171"/>
    </source>
</evidence>
<protein>
    <submittedName>
        <fullName evidence="3">Acetaldehyde dehydrogenase (Acetylating)</fullName>
        <ecNumber evidence="3">1.2.1.10</ecNumber>
    </submittedName>
</protein>
<dbReference type="InterPro" id="IPR013357">
    <property type="entry name" value="Acetaldehyde_DH_acetylating"/>
</dbReference>
<dbReference type="EC" id="1.2.1.10" evidence="3"/>
<proteinExistence type="predicted"/>
<dbReference type="RefSeq" id="WP_369716082.1">
    <property type="nucleotide sequence ID" value="NZ_CP165647.1"/>
</dbReference>
<dbReference type="AlphaFoldDB" id="A0AB39V4Q3"/>
<dbReference type="InterPro" id="IPR016161">
    <property type="entry name" value="Ald_DH/histidinol_DH"/>
</dbReference>
<dbReference type="Pfam" id="PF00171">
    <property type="entry name" value="Aldedh"/>
    <property type="match status" value="1"/>
</dbReference>
<dbReference type="PANTHER" id="PTHR11699">
    <property type="entry name" value="ALDEHYDE DEHYDROGENASE-RELATED"/>
    <property type="match status" value="1"/>
</dbReference>
<feature type="domain" description="Aldehyde dehydrogenase" evidence="2">
    <location>
        <begin position="9"/>
        <end position="271"/>
    </location>
</feature>
<dbReference type="GO" id="GO:0008774">
    <property type="term" value="F:acetaldehyde dehydrogenase (acetylating) activity"/>
    <property type="evidence" value="ECO:0007669"/>
    <property type="project" value="UniProtKB-EC"/>
</dbReference>
<keyword evidence="1 3" id="KW-0560">Oxidoreductase</keyword>
<organism evidence="3">
    <name type="scientific">Leptotrichia alba</name>
    <dbReference type="NCBI Taxonomy" id="3239304"/>
    <lineage>
        <taxon>Bacteria</taxon>
        <taxon>Fusobacteriati</taxon>
        <taxon>Fusobacteriota</taxon>
        <taxon>Fusobacteriia</taxon>
        <taxon>Fusobacteriales</taxon>
        <taxon>Leptotrichiaceae</taxon>
        <taxon>Leptotrichia</taxon>
    </lineage>
</organism>
<dbReference type="KEGG" id="lala:AB8B28_00190"/>
<dbReference type="EMBL" id="CP165647">
    <property type="protein sequence ID" value="XDU62349.1"/>
    <property type="molecule type" value="Genomic_DNA"/>
</dbReference>
<name>A0AB39V4Q3_9FUSO</name>
<dbReference type="InterPro" id="IPR016162">
    <property type="entry name" value="Ald_DH_N"/>
</dbReference>
<evidence type="ECO:0000313" key="3">
    <source>
        <dbReference type="EMBL" id="XDU62349.1"/>
    </source>
</evidence>
<reference evidence="3" key="1">
    <citation type="submission" date="2024-07" db="EMBL/GenBank/DDBJ databases">
        <authorList>
            <person name="Li X.-J."/>
            <person name="Wang X."/>
        </authorList>
    </citation>
    <scope>NUCLEOTIDE SEQUENCE</scope>
    <source>
        <strain evidence="3">HSP-536</strain>
    </source>
</reference>
<dbReference type="SUPFAM" id="SSF53720">
    <property type="entry name" value="ALDH-like"/>
    <property type="match status" value="1"/>
</dbReference>
<sequence length="494" mass="53898">MDKDLQSIQEVRDLLAAASKAFEEYSQFSQSQIDEIVKEICEEAQKHEVELAKLANEETGFGRWEDKVLKNRLASVGVYETIKDLKTRGIINDDKEKRITEIGVPMGIIAALIPSTNPTSTTIYKIMISLKAGNAVIVSPHPNAKDSILKTAEYLIRAAERKGAPKGLIGVIKTPTLQATQELMKHKKTSLILATGGEAMVRAAYSSGTPAIGVGPGNGPSFIERSADIRKAVKRIIDSKTFDNGVICASEQSIVTEEVIKHQVADELKRQGAYFLNKDEREKVGKILMRANNTMNPKIVGKTALYVAAMAGITVPVTTKVLISEETEVSHFNPYSREKLCPVLGFYTEETWEKACEKCIEILQNEGIGHTMSMHTNNENIIREFSLKKPVSRLLVNTPAALGGVGATTNLIPAFTLGCGTVGGSATSDNIGPLNLINIRRVAYGTKELEALKNEGTCTCTESCELNNDASNLKVSENDIESIIRQVLDGIYKK</sequence>
<evidence type="ECO:0000256" key="1">
    <source>
        <dbReference type="ARBA" id="ARBA00023002"/>
    </source>
</evidence>
<dbReference type="Gene3D" id="3.40.309.10">
    <property type="entry name" value="Aldehyde Dehydrogenase, Chain A, domain 2"/>
    <property type="match status" value="1"/>
</dbReference>
<dbReference type="Gene3D" id="3.40.605.10">
    <property type="entry name" value="Aldehyde Dehydrogenase, Chain A, domain 1"/>
    <property type="match status" value="1"/>
</dbReference>
<dbReference type="InterPro" id="IPR015590">
    <property type="entry name" value="Aldehyde_DH_dom"/>
</dbReference>